<evidence type="ECO:0000259" key="4">
    <source>
        <dbReference type="PROSITE" id="PS50948"/>
    </source>
</evidence>
<dbReference type="CDD" id="cd01100">
    <property type="entry name" value="APPLE_Factor_XI_like"/>
    <property type="match status" value="1"/>
</dbReference>
<dbReference type="Proteomes" id="UP000433101">
    <property type="component" value="Unassembled WGS sequence"/>
</dbReference>
<dbReference type="SUPFAM" id="SSF47090">
    <property type="entry name" value="PGBD-like"/>
    <property type="match status" value="1"/>
</dbReference>
<evidence type="ECO:0000313" key="6">
    <source>
        <dbReference type="Proteomes" id="UP000433101"/>
    </source>
</evidence>
<keyword evidence="2" id="KW-1015">Disulfide bond</keyword>
<dbReference type="InterPro" id="IPR036366">
    <property type="entry name" value="PGBDSf"/>
</dbReference>
<comment type="caution">
    <text evidence="5">The sequence shown here is derived from an EMBL/GenBank/DDBJ whole genome shotgun (WGS) entry which is preliminary data.</text>
</comment>
<keyword evidence="1" id="KW-0677">Repeat</keyword>
<dbReference type="Pfam" id="PF01471">
    <property type="entry name" value="PG_binding_1"/>
    <property type="match status" value="1"/>
</dbReference>
<proteinExistence type="predicted"/>
<dbReference type="Pfam" id="PF00024">
    <property type="entry name" value="PAN_1"/>
    <property type="match status" value="1"/>
</dbReference>
<feature type="region of interest" description="Disordered" evidence="3">
    <location>
        <begin position="1112"/>
        <end position="1147"/>
    </location>
</feature>
<dbReference type="InterPro" id="IPR036365">
    <property type="entry name" value="PGBD-like_sf"/>
</dbReference>
<dbReference type="InterPro" id="IPR000177">
    <property type="entry name" value="Apple"/>
</dbReference>
<dbReference type="Gene3D" id="1.10.101.10">
    <property type="entry name" value="PGBD-like superfamily/PGBD"/>
    <property type="match status" value="1"/>
</dbReference>
<dbReference type="GO" id="GO:0006508">
    <property type="term" value="P:proteolysis"/>
    <property type="evidence" value="ECO:0007669"/>
    <property type="project" value="InterPro"/>
</dbReference>
<protein>
    <recommendedName>
        <fullName evidence="4">Apple domain-containing protein</fullName>
    </recommendedName>
</protein>
<feature type="domain" description="Apple" evidence="4">
    <location>
        <begin position="72"/>
        <end position="156"/>
    </location>
</feature>
<organism evidence="5 6">
    <name type="scientific">Stappia sediminis</name>
    <dbReference type="NCBI Taxonomy" id="2692190"/>
    <lineage>
        <taxon>Bacteria</taxon>
        <taxon>Pseudomonadati</taxon>
        <taxon>Pseudomonadota</taxon>
        <taxon>Alphaproteobacteria</taxon>
        <taxon>Hyphomicrobiales</taxon>
        <taxon>Stappiaceae</taxon>
        <taxon>Stappia</taxon>
    </lineage>
</organism>
<dbReference type="GO" id="GO:0005576">
    <property type="term" value="C:extracellular region"/>
    <property type="evidence" value="ECO:0007669"/>
    <property type="project" value="InterPro"/>
</dbReference>
<reference evidence="5 6" key="1">
    <citation type="submission" date="2019-12" db="EMBL/GenBank/DDBJ databases">
        <authorList>
            <person name="Li M."/>
        </authorList>
    </citation>
    <scope>NUCLEOTIDE SEQUENCE [LARGE SCALE GENOMIC DNA]</scope>
    <source>
        <strain evidence="5 6">GBMRC 2046</strain>
    </source>
</reference>
<dbReference type="InterPro" id="IPR002477">
    <property type="entry name" value="Peptidoglycan-bd-like"/>
</dbReference>
<keyword evidence="6" id="KW-1185">Reference proteome</keyword>
<name>A0A7X3S9V3_9HYPH</name>
<accession>A0A7X3S9V3</accession>
<evidence type="ECO:0000256" key="1">
    <source>
        <dbReference type="ARBA" id="ARBA00022737"/>
    </source>
</evidence>
<dbReference type="EMBL" id="WUMV01000010">
    <property type="protein sequence ID" value="MXN67273.1"/>
    <property type="molecule type" value="Genomic_DNA"/>
</dbReference>
<dbReference type="Gene3D" id="3.50.4.10">
    <property type="entry name" value="Hepatocyte Growth Factor"/>
    <property type="match status" value="1"/>
</dbReference>
<dbReference type="InterPro" id="IPR003609">
    <property type="entry name" value="Pan_app"/>
</dbReference>
<dbReference type="PROSITE" id="PS50948">
    <property type="entry name" value="PAN"/>
    <property type="match status" value="1"/>
</dbReference>
<sequence>MNILGFDAGQADGVFGSRTRRAIIRFQRSIGVRATGRLTAEQIDILYARSDQRLTGNQAGGASSPQRPAGPANTQAPFIVLNNVDLPAGDYRSGVSDPSLRGISAVNCKNLCAADARCSAFTFNLRARVCILKNTVAAQTAFRGAVSGIKVSDGGTAGAGQATAATSGQARYQAFVPTPVNMPPGFRQIAPVKSGERLVTGYPIVYGAQKGGDTRVGRRDMIKPHLDLAMLLDLVIVKNWPGILSDQYVAYEYANRFLTGDLLATYVQGCNRSCSRNVPFDGWRGQNEFEREEAYKAFVADIGPRLAGLAPEMPIKMLHVHEAEVQPYDAAKGEFPIRIIRPANLSGTVRPVANFDLEQKGGVPDAIPLPRDEAELFLSRLPSADRKAFVVVEKTLDIPEKKAASGNAELLLEASHSKLYADPDARELLFDFNAVTKPVAVDPNALAGIAFLDGRPVMVTPGGGGYVYRLDEGSDERLSSWRRAAMRIVFDQNPALLETRELAFDSIWLADKPSRASILSSAGIDPNVIYDSRNAGRPDLLWYRNKIDEFARRAVLSSIREKVPEILARTAPKLPISVKILCSFGLDEYDFKKQVYPVSSRSNVCKTVAFDRGGYGEAVMGSNAKIVVTAPVPVERLKFEIPIPEAQARQFRDNLRAGGARFDTSGAIMGIDAKITGLRSSDEKRGNSNQFELVIEPEDAALYRFDNLTTPVMRLGIEPVPSLDTVSAVPRGSAWLGTDTLGVILGQDGESKGLSLPRLARIRASLEAYPDRIKGMDDAWERFFPDDLVANIGRGYDAPPAQLLENFGQWQKARIANPPKTVTVETINGSAQYFGGKGERSFTAGVFYPPGSSRRRSFEKVSELANVPLERLTGVYANLDGVAGLEGSDLWLSLPAPAESYKIRPEIPQGQRNPSISVNVEMRVVRKQVLWDSGKGYPVFDVEPVGASVLIPDRDNMVIGRAAYDATFSELPSQRKPDDTAQAKQVAVLALPKGQPSSAGACGPGEIVLISSQDQSVLVKSPMKIANLGLEKADANFLDAALRNVAVRNIQLPEKELGAALKTQVVDLVVGSCATYVQGGARMKSLFDGYNIWLLAKDGSVKTLGGKPAANPKAQVAAATPPTASNAAKPEKKVAKPVPPASKVTGESDISGVRLGQGFEEAEKIVRETISVGKVAVLDPEFAKGYSYDMNAPFNNFKAFVRDDGDEYFSLFSNGEGGGDVIGVARTIRVRGAVTQEQILGLLKDKYGEPLSGSTTDSWVWTNHKGAVGKNVNTVASDGHQFSQGVCSARVRMAWKPRTLRVVEGEGTGERLNDKFSSVQAPRIDVVGGATSAGSTSYVYDTSVWDNCGPTVLARIGSHWDGDGLVFAYALIDLKKLAEKYRERMTDTPVPELPKL</sequence>
<gene>
    <name evidence="5" type="ORF">GR183_20385</name>
</gene>
<evidence type="ECO:0000256" key="3">
    <source>
        <dbReference type="SAM" id="MobiDB-lite"/>
    </source>
</evidence>
<dbReference type="SMART" id="SM00223">
    <property type="entry name" value="APPLE"/>
    <property type="match status" value="1"/>
</dbReference>
<evidence type="ECO:0000256" key="2">
    <source>
        <dbReference type="ARBA" id="ARBA00023157"/>
    </source>
</evidence>
<evidence type="ECO:0000313" key="5">
    <source>
        <dbReference type="EMBL" id="MXN67273.1"/>
    </source>
</evidence>
<feature type="compositionally biased region" description="Low complexity" evidence="3">
    <location>
        <begin position="1112"/>
        <end position="1128"/>
    </location>
</feature>